<comment type="caution">
    <text evidence="2">The sequence shown here is derived from an EMBL/GenBank/DDBJ whole genome shotgun (WGS) entry which is preliminary data.</text>
</comment>
<sequence length="154" mass="17431">MEKRAESSSVHPWNISDKLAVTDAHTRGNSVAITEKRNASSSVQPRNVSDNPPSTSGGPQQLPVRSDNFVHHALKLGRLNQHTLLSHKYLQPINILGLALISKIQIQRMKTTIQRLMWTNRWRNIWTTYLKERMSKDVAKKPPARKGIFGKSTS</sequence>
<proteinExistence type="predicted"/>
<organism evidence="2 3">
    <name type="scientific">Stylosanthes scabra</name>
    <dbReference type="NCBI Taxonomy" id="79078"/>
    <lineage>
        <taxon>Eukaryota</taxon>
        <taxon>Viridiplantae</taxon>
        <taxon>Streptophyta</taxon>
        <taxon>Embryophyta</taxon>
        <taxon>Tracheophyta</taxon>
        <taxon>Spermatophyta</taxon>
        <taxon>Magnoliopsida</taxon>
        <taxon>eudicotyledons</taxon>
        <taxon>Gunneridae</taxon>
        <taxon>Pentapetalae</taxon>
        <taxon>rosids</taxon>
        <taxon>fabids</taxon>
        <taxon>Fabales</taxon>
        <taxon>Fabaceae</taxon>
        <taxon>Papilionoideae</taxon>
        <taxon>50 kb inversion clade</taxon>
        <taxon>dalbergioids sensu lato</taxon>
        <taxon>Dalbergieae</taxon>
        <taxon>Pterocarpus clade</taxon>
        <taxon>Stylosanthes</taxon>
    </lineage>
</organism>
<dbReference type="EMBL" id="JASCZI010182960">
    <property type="protein sequence ID" value="MED6188873.1"/>
    <property type="molecule type" value="Genomic_DNA"/>
</dbReference>
<feature type="compositionally biased region" description="Polar residues" evidence="1">
    <location>
        <begin position="39"/>
        <end position="59"/>
    </location>
</feature>
<protein>
    <submittedName>
        <fullName evidence="2">Uncharacterized protein</fullName>
    </submittedName>
</protein>
<keyword evidence="3" id="KW-1185">Reference proteome</keyword>
<evidence type="ECO:0000256" key="1">
    <source>
        <dbReference type="SAM" id="MobiDB-lite"/>
    </source>
</evidence>
<evidence type="ECO:0000313" key="2">
    <source>
        <dbReference type="EMBL" id="MED6188873.1"/>
    </source>
</evidence>
<evidence type="ECO:0000313" key="3">
    <source>
        <dbReference type="Proteomes" id="UP001341840"/>
    </source>
</evidence>
<feature type="region of interest" description="Disordered" evidence="1">
    <location>
        <begin position="24"/>
        <end position="64"/>
    </location>
</feature>
<accession>A0ABU6WXI2</accession>
<gene>
    <name evidence="2" type="ORF">PIB30_090073</name>
</gene>
<reference evidence="2 3" key="1">
    <citation type="journal article" date="2023" name="Plants (Basel)">
        <title>Bridging the Gap: Combining Genomics and Transcriptomics Approaches to Understand Stylosanthes scabra, an Orphan Legume from the Brazilian Caatinga.</title>
        <authorList>
            <person name="Ferreira-Neto J.R.C."/>
            <person name="da Silva M.D."/>
            <person name="Binneck E."/>
            <person name="de Melo N.F."/>
            <person name="da Silva R.H."/>
            <person name="de Melo A.L.T.M."/>
            <person name="Pandolfi V."/>
            <person name="Bustamante F.O."/>
            <person name="Brasileiro-Vidal A.C."/>
            <person name="Benko-Iseppon A.M."/>
        </authorList>
    </citation>
    <scope>NUCLEOTIDE SEQUENCE [LARGE SCALE GENOMIC DNA]</scope>
    <source>
        <tissue evidence="2">Leaves</tissue>
    </source>
</reference>
<dbReference type="Proteomes" id="UP001341840">
    <property type="component" value="Unassembled WGS sequence"/>
</dbReference>
<name>A0ABU6WXI2_9FABA</name>